<dbReference type="AlphaFoldDB" id="A0AAP3U2K6"/>
<dbReference type="GeneID" id="57366655"/>
<evidence type="ECO:0000256" key="10">
    <source>
        <dbReference type="ARBA" id="ARBA00022842"/>
    </source>
</evidence>
<name>A0AAP3U2K6_PEDAC</name>
<comment type="caution">
    <text evidence="12">Lacks conserved residue(s) required for the propagation of feature annotation.</text>
</comment>
<keyword evidence="6" id="KW-0479">Metal-binding</keyword>
<dbReference type="GO" id="GO:0006241">
    <property type="term" value="P:CTP biosynthetic process"/>
    <property type="evidence" value="ECO:0007669"/>
    <property type="project" value="InterPro"/>
</dbReference>
<evidence type="ECO:0000256" key="7">
    <source>
        <dbReference type="ARBA" id="ARBA00022741"/>
    </source>
</evidence>
<evidence type="ECO:0000256" key="12">
    <source>
        <dbReference type="PROSITE-ProRule" id="PRU00706"/>
    </source>
</evidence>
<keyword evidence="8 15" id="KW-0418">Kinase</keyword>
<dbReference type="CDD" id="cd04413">
    <property type="entry name" value="NDPk_I"/>
    <property type="match status" value="1"/>
</dbReference>
<dbReference type="PRINTS" id="PR01243">
    <property type="entry name" value="NUCDPKINASE"/>
</dbReference>
<reference evidence="15" key="2">
    <citation type="submission" date="2023-10" db="EMBL/GenBank/DDBJ databases">
        <authorList>
            <person name="Khurajog B."/>
        </authorList>
    </citation>
    <scope>NUCLEOTIDE SEQUENCE</scope>
    <source>
        <strain evidence="15">BF9</strain>
    </source>
</reference>
<dbReference type="PANTHER" id="PTHR11349">
    <property type="entry name" value="NUCLEOSIDE DIPHOSPHATE KINASE"/>
    <property type="match status" value="1"/>
</dbReference>
<dbReference type="NCBIfam" id="NF001908">
    <property type="entry name" value="PRK00668.1"/>
    <property type="match status" value="1"/>
</dbReference>
<keyword evidence="5 15" id="KW-0808">Transferase</keyword>
<evidence type="ECO:0000313" key="15">
    <source>
        <dbReference type="EMBL" id="MDV2620768.1"/>
    </source>
</evidence>
<dbReference type="SMART" id="SM00562">
    <property type="entry name" value="NDK"/>
    <property type="match status" value="1"/>
</dbReference>
<dbReference type="PROSITE" id="PS51374">
    <property type="entry name" value="NDPK_LIKE"/>
    <property type="match status" value="1"/>
</dbReference>
<evidence type="ECO:0000313" key="16">
    <source>
        <dbReference type="Proteomes" id="UP001280897"/>
    </source>
</evidence>
<evidence type="ECO:0000256" key="11">
    <source>
        <dbReference type="ARBA" id="ARBA00023080"/>
    </source>
</evidence>
<evidence type="ECO:0000256" key="6">
    <source>
        <dbReference type="ARBA" id="ARBA00022723"/>
    </source>
</evidence>
<evidence type="ECO:0000256" key="3">
    <source>
        <dbReference type="ARBA" id="ARBA00012966"/>
    </source>
</evidence>
<dbReference type="GO" id="GO:0006183">
    <property type="term" value="P:GTP biosynthetic process"/>
    <property type="evidence" value="ECO:0007669"/>
    <property type="project" value="InterPro"/>
</dbReference>
<evidence type="ECO:0000256" key="13">
    <source>
        <dbReference type="RuleBase" id="RU004011"/>
    </source>
</evidence>
<keyword evidence="10" id="KW-0460">Magnesium</keyword>
<dbReference type="Proteomes" id="UP001280897">
    <property type="component" value="Unassembled WGS sequence"/>
</dbReference>
<dbReference type="Gene3D" id="3.30.70.141">
    <property type="entry name" value="Nucleoside diphosphate kinase-like domain"/>
    <property type="match status" value="1"/>
</dbReference>
<feature type="domain" description="Nucleoside diphosphate kinase-like" evidence="14">
    <location>
        <begin position="3"/>
        <end position="141"/>
    </location>
</feature>
<proteinExistence type="inferred from homology"/>
<sequence length="141" mass="15907">MSEERTLILVKPDGVQCGHVGHVLSRIENRRYEIKALKMINATKEQLRQHYSQLVDKPYYPGIEEFMTSGPLVAIIAEGDEIIETFRKMAGPTNPSEAMPGTIRGDFARAWGPGPIKNVVHSSDSKESAEKEIKIWFPERN</sequence>
<reference evidence="15" key="1">
    <citation type="journal article" date="2023" name="PeerJ">
        <title>Selection and evaluation of lactic acid bacteria from chicken feces in Thailand as potential probiotics.</title>
        <authorList>
            <person name="Khurajog B."/>
            <person name="Disastra Y."/>
            <person name="Lawwyne L.D."/>
            <person name="Sirichokchatchawan W."/>
            <person name="Niyomtham W."/>
            <person name="Yindee J."/>
            <person name="Hampson D.J."/>
            <person name="Prapasarakul N."/>
        </authorList>
    </citation>
    <scope>NUCLEOTIDE SEQUENCE</scope>
    <source>
        <strain evidence="15">BF9</strain>
    </source>
</reference>
<dbReference type="GO" id="GO:0006228">
    <property type="term" value="P:UTP biosynthetic process"/>
    <property type="evidence" value="ECO:0007669"/>
    <property type="project" value="InterPro"/>
</dbReference>
<evidence type="ECO:0000256" key="5">
    <source>
        <dbReference type="ARBA" id="ARBA00022679"/>
    </source>
</evidence>
<dbReference type="InterPro" id="IPR001564">
    <property type="entry name" value="Nucleoside_diP_kinase"/>
</dbReference>
<protein>
    <recommendedName>
        <fullName evidence="4">Nucleoside diphosphate kinase</fullName>
        <ecNumber evidence="3">2.7.4.6</ecNumber>
    </recommendedName>
</protein>
<dbReference type="FunFam" id="3.30.70.141:FF:000003">
    <property type="entry name" value="Nucleoside diphosphate kinase"/>
    <property type="match status" value="1"/>
</dbReference>
<keyword evidence="7" id="KW-0547">Nucleotide-binding</keyword>
<dbReference type="SUPFAM" id="SSF54919">
    <property type="entry name" value="Nucleoside diphosphate kinase, NDK"/>
    <property type="match status" value="1"/>
</dbReference>
<dbReference type="EC" id="2.7.4.6" evidence="3"/>
<dbReference type="GO" id="GO:0046872">
    <property type="term" value="F:metal ion binding"/>
    <property type="evidence" value="ECO:0007669"/>
    <property type="project" value="UniProtKB-KW"/>
</dbReference>
<comment type="caution">
    <text evidence="15">The sequence shown here is derived from an EMBL/GenBank/DDBJ whole genome shotgun (WGS) entry which is preliminary data.</text>
</comment>
<evidence type="ECO:0000256" key="8">
    <source>
        <dbReference type="ARBA" id="ARBA00022777"/>
    </source>
</evidence>
<evidence type="ECO:0000256" key="1">
    <source>
        <dbReference type="ARBA" id="ARBA00001946"/>
    </source>
</evidence>
<gene>
    <name evidence="15" type="primary">ndk</name>
    <name evidence="15" type="ORF">R0G89_03355</name>
</gene>
<dbReference type="InterPro" id="IPR034907">
    <property type="entry name" value="NDK-like_dom"/>
</dbReference>
<dbReference type="InterPro" id="IPR036850">
    <property type="entry name" value="NDK-like_dom_sf"/>
</dbReference>
<keyword evidence="11" id="KW-0546">Nucleotide metabolism</keyword>
<evidence type="ECO:0000256" key="4">
    <source>
        <dbReference type="ARBA" id="ARBA00017632"/>
    </source>
</evidence>
<dbReference type="GO" id="GO:0004550">
    <property type="term" value="F:nucleoside diphosphate kinase activity"/>
    <property type="evidence" value="ECO:0007669"/>
    <property type="project" value="UniProtKB-EC"/>
</dbReference>
<dbReference type="GO" id="GO:0005524">
    <property type="term" value="F:ATP binding"/>
    <property type="evidence" value="ECO:0007669"/>
    <property type="project" value="UniProtKB-KW"/>
</dbReference>
<organism evidence="15 16">
    <name type="scientific">Pediococcus acidilactici</name>
    <dbReference type="NCBI Taxonomy" id="1254"/>
    <lineage>
        <taxon>Bacteria</taxon>
        <taxon>Bacillati</taxon>
        <taxon>Bacillota</taxon>
        <taxon>Bacilli</taxon>
        <taxon>Lactobacillales</taxon>
        <taxon>Lactobacillaceae</taxon>
        <taxon>Pediococcus</taxon>
        <taxon>Pediococcus acidilactici group</taxon>
    </lineage>
</organism>
<evidence type="ECO:0000256" key="9">
    <source>
        <dbReference type="ARBA" id="ARBA00022840"/>
    </source>
</evidence>
<dbReference type="Pfam" id="PF00334">
    <property type="entry name" value="NDK"/>
    <property type="match status" value="1"/>
</dbReference>
<dbReference type="EMBL" id="JAWJAV010000002">
    <property type="protein sequence ID" value="MDV2620768.1"/>
    <property type="molecule type" value="Genomic_DNA"/>
</dbReference>
<comment type="cofactor">
    <cofactor evidence="1">
        <name>Mg(2+)</name>
        <dbReference type="ChEBI" id="CHEBI:18420"/>
    </cofactor>
</comment>
<dbReference type="RefSeq" id="WP_008841596.1">
    <property type="nucleotide sequence ID" value="NZ_CP018763.1"/>
</dbReference>
<evidence type="ECO:0000256" key="2">
    <source>
        <dbReference type="ARBA" id="ARBA00008142"/>
    </source>
</evidence>
<keyword evidence="9" id="KW-0067">ATP-binding</keyword>
<evidence type="ECO:0000259" key="14">
    <source>
        <dbReference type="SMART" id="SM00562"/>
    </source>
</evidence>
<accession>A0AAP3U2K6</accession>
<comment type="similarity">
    <text evidence="2 12 13">Belongs to the NDK family.</text>
</comment>